<dbReference type="Proteomes" id="UP000186817">
    <property type="component" value="Unassembled WGS sequence"/>
</dbReference>
<evidence type="ECO:0000256" key="1">
    <source>
        <dbReference type="SAM" id="MobiDB-lite"/>
    </source>
</evidence>
<evidence type="ECO:0000313" key="2">
    <source>
        <dbReference type="EMBL" id="OLQ09475.1"/>
    </source>
</evidence>
<keyword evidence="3" id="KW-1185">Reference proteome</keyword>
<feature type="region of interest" description="Disordered" evidence="1">
    <location>
        <begin position="1"/>
        <end position="31"/>
    </location>
</feature>
<comment type="caution">
    <text evidence="2">The sequence shown here is derived from an EMBL/GenBank/DDBJ whole genome shotgun (WGS) entry which is preliminary data.</text>
</comment>
<feature type="compositionally biased region" description="Polar residues" evidence="1">
    <location>
        <begin position="13"/>
        <end position="25"/>
    </location>
</feature>
<sequence length="285" mass="31469">MYSAVLTPRGSGKFNQNQSPVSAPSETRRAPMDEVEHIAEVSQAERYVATLFLQCREIASFFEAPEADKARPVPIPPSTPPPVQPKHIEEDDEFLGGAANREAVVQRRHKLDKATAIAEEIEVPCPINQFALLIEIRLKNQEVLSRVVEMNVDTEDPGTLSADLGRVASLVPLAVRAEEAMELSLSATLVRKSDGALKTLGQEYINAQETLLEQWATFLLVSRPAALVSTRPGHYWFDLFVSLTDRGDAVASLDTLQIQQLDVGLECPLPIKNVLAFWAELGDWM</sequence>
<protein>
    <submittedName>
        <fullName evidence="2">Uncharacterized protein</fullName>
    </submittedName>
</protein>
<dbReference type="EMBL" id="LSRX01000096">
    <property type="protein sequence ID" value="OLQ09475.1"/>
    <property type="molecule type" value="Genomic_DNA"/>
</dbReference>
<reference evidence="2 3" key="1">
    <citation type="submission" date="2016-02" db="EMBL/GenBank/DDBJ databases">
        <title>Genome analysis of coral dinoflagellate symbionts highlights evolutionary adaptations to a symbiotic lifestyle.</title>
        <authorList>
            <person name="Aranda M."/>
            <person name="Li Y."/>
            <person name="Liew Y.J."/>
            <person name="Baumgarten S."/>
            <person name="Simakov O."/>
            <person name="Wilson M."/>
            <person name="Piel J."/>
            <person name="Ashoor H."/>
            <person name="Bougouffa S."/>
            <person name="Bajic V.B."/>
            <person name="Ryu T."/>
            <person name="Ravasi T."/>
            <person name="Bayer T."/>
            <person name="Micklem G."/>
            <person name="Kim H."/>
            <person name="Bhak J."/>
            <person name="Lajeunesse T.C."/>
            <person name="Voolstra C.R."/>
        </authorList>
    </citation>
    <scope>NUCLEOTIDE SEQUENCE [LARGE SCALE GENOMIC DNA]</scope>
    <source>
        <strain evidence="2 3">CCMP2467</strain>
    </source>
</reference>
<proteinExistence type="predicted"/>
<gene>
    <name evidence="2" type="ORF">AK812_SmicGene6921</name>
</gene>
<name>A0A1Q9EPW0_SYMMI</name>
<accession>A0A1Q9EPW0</accession>
<organism evidence="2 3">
    <name type="scientific">Symbiodinium microadriaticum</name>
    <name type="common">Dinoflagellate</name>
    <name type="synonym">Zooxanthella microadriatica</name>
    <dbReference type="NCBI Taxonomy" id="2951"/>
    <lineage>
        <taxon>Eukaryota</taxon>
        <taxon>Sar</taxon>
        <taxon>Alveolata</taxon>
        <taxon>Dinophyceae</taxon>
        <taxon>Suessiales</taxon>
        <taxon>Symbiodiniaceae</taxon>
        <taxon>Symbiodinium</taxon>
    </lineage>
</organism>
<evidence type="ECO:0000313" key="3">
    <source>
        <dbReference type="Proteomes" id="UP000186817"/>
    </source>
</evidence>
<dbReference type="AlphaFoldDB" id="A0A1Q9EPW0"/>